<dbReference type="InterPro" id="IPR051531">
    <property type="entry name" value="N-acetyltransferase"/>
</dbReference>
<dbReference type="PANTHER" id="PTHR43792:SF9">
    <property type="entry name" value="RIBOSOMAL-PROTEIN-ALANINE ACETYLTRANSFERASE"/>
    <property type="match status" value="1"/>
</dbReference>
<dbReference type="RefSeq" id="WP_201368611.1">
    <property type="nucleotide sequence ID" value="NZ_BNJG01000001.1"/>
</dbReference>
<comment type="caution">
    <text evidence="2">The sequence shown here is derived from an EMBL/GenBank/DDBJ whole genome shotgun (WGS) entry which is preliminary data.</text>
</comment>
<evidence type="ECO:0000313" key="3">
    <source>
        <dbReference type="Proteomes" id="UP000654345"/>
    </source>
</evidence>
<dbReference type="PROSITE" id="PS51186">
    <property type="entry name" value="GNAT"/>
    <property type="match status" value="1"/>
</dbReference>
<reference evidence="2 3" key="1">
    <citation type="journal article" date="2021" name="Int. J. Syst. Evol. Microbiol.">
        <title>Reticulibacter mediterranei gen. nov., sp. nov., within the new family Reticulibacteraceae fam. nov., and Ktedonospora formicarum gen. nov., sp. nov., Ktedonobacter robiniae sp. nov., Dictyobacter formicarum sp. nov. and Dictyobacter arantiisoli sp. nov., belonging to the class Ktedonobacteria.</title>
        <authorList>
            <person name="Yabe S."/>
            <person name="Zheng Y."/>
            <person name="Wang C.M."/>
            <person name="Sakai Y."/>
            <person name="Abe K."/>
            <person name="Yokota A."/>
            <person name="Donadio S."/>
            <person name="Cavaletti L."/>
            <person name="Monciardini P."/>
        </authorList>
    </citation>
    <scope>NUCLEOTIDE SEQUENCE [LARGE SCALE GENOMIC DNA]</scope>
    <source>
        <strain evidence="2 3">SOSP1-30</strain>
    </source>
</reference>
<dbReference type="Pfam" id="PF13302">
    <property type="entry name" value="Acetyltransf_3"/>
    <property type="match status" value="1"/>
</dbReference>
<accession>A0ABQ3UFX6</accession>
<keyword evidence="3" id="KW-1185">Reference proteome</keyword>
<name>A0ABQ3UFX6_9CHLR</name>
<gene>
    <name evidence="2" type="ORF">KSB_00910</name>
</gene>
<organism evidence="2 3">
    <name type="scientific">Ktedonobacter robiniae</name>
    <dbReference type="NCBI Taxonomy" id="2778365"/>
    <lineage>
        <taxon>Bacteria</taxon>
        <taxon>Bacillati</taxon>
        <taxon>Chloroflexota</taxon>
        <taxon>Ktedonobacteria</taxon>
        <taxon>Ktedonobacterales</taxon>
        <taxon>Ktedonobacteraceae</taxon>
        <taxon>Ktedonobacter</taxon>
    </lineage>
</organism>
<evidence type="ECO:0000259" key="1">
    <source>
        <dbReference type="PROSITE" id="PS51186"/>
    </source>
</evidence>
<proteinExistence type="predicted"/>
<sequence>MTIDAAFTHFPTLTTERLQLREIQSGDIEALFATFSDEEVMRYYGKLPHQSIAETQTWFQQLQERYTRREAIRWGIALKGEESIIGTCSFHHFGPDYHYTETGYDLNRAYWGRGIMTEAMSAVLSYGFHELAFHRIEAIIDFANEGSKNLLLRLGFTYEGMLRQRFYFNGQFEDEYYFSLLKDEWRGEKISSLAISD</sequence>
<evidence type="ECO:0000313" key="2">
    <source>
        <dbReference type="EMBL" id="GHO51616.1"/>
    </source>
</evidence>
<dbReference type="EMBL" id="BNJG01000001">
    <property type="protein sequence ID" value="GHO51616.1"/>
    <property type="molecule type" value="Genomic_DNA"/>
</dbReference>
<dbReference type="PANTHER" id="PTHR43792">
    <property type="entry name" value="GNAT FAMILY, PUTATIVE (AFU_ORTHOLOGUE AFUA_3G00765)-RELATED-RELATED"/>
    <property type="match status" value="1"/>
</dbReference>
<dbReference type="Proteomes" id="UP000654345">
    <property type="component" value="Unassembled WGS sequence"/>
</dbReference>
<dbReference type="Gene3D" id="3.40.630.30">
    <property type="match status" value="1"/>
</dbReference>
<feature type="domain" description="N-acetyltransferase" evidence="1">
    <location>
        <begin position="18"/>
        <end position="183"/>
    </location>
</feature>
<protein>
    <submittedName>
        <fullName evidence="2">N-acetyltransferase</fullName>
    </submittedName>
</protein>
<dbReference type="InterPro" id="IPR000182">
    <property type="entry name" value="GNAT_dom"/>
</dbReference>
<dbReference type="SUPFAM" id="SSF55729">
    <property type="entry name" value="Acyl-CoA N-acyltransferases (Nat)"/>
    <property type="match status" value="1"/>
</dbReference>
<dbReference type="InterPro" id="IPR016181">
    <property type="entry name" value="Acyl_CoA_acyltransferase"/>
</dbReference>